<gene>
    <name evidence="1" type="primary">recU</name>
    <name evidence="1" type="ORF">GKC34_09870</name>
</gene>
<evidence type="ECO:0000313" key="2">
    <source>
        <dbReference type="Proteomes" id="UP000437575"/>
    </source>
</evidence>
<comment type="caution">
    <text evidence="1">The sequence shown here is derived from an EMBL/GenBank/DDBJ whole genome shotgun (WGS) entry which is preliminary data.</text>
</comment>
<sequence>MVFHYPNGRAYDYHKNENHPSLVNKVN</sequence>
<accession>A0A6A8LV36</accession>
<organism evidence="1 2">
    <name type="scientific">Ligilactobacillus salivarius</name>
    <dbReference type="NCBI Taxonomy" id="1624"/>
    <lineage>
        <taxon>Bacteria</taxon>
        <taxon>Bacillati</taxon>
        <taxon>Bacillota</taxon>
        <taxon>Bacilli</taxon>
        <taxon>Lactobacillales</taxon>
        <taxon>Lactobacillaceae</taxon>
        <taxon>Ligilactobacillus</taxon>
    </lineage>
</organism>
<protein>
    <submittedName>
        <fullName evidence="1">Holliday junction resolvase RecU</fullName>
    </submittedName>
</protein>
<reference evidence="1 2" key="1">
    <citation type="submission" date="2019-11" db="EMBL/GenBank/DDBJ databases">
        <title>Draft Genome Sequence of Plant Growth-Promoting Rhizosphere-Associated Bacteria.</title>
        <authorList>
            <person name="Vasilyev I.Y."/>
            <person name="Radchenko V."/>
            <person name="Ilnitskaya E.V."/>
        </authorList>
    </citation>
    <scope>NUCLEOTIDE SEQUENCE [LARGE SCALE GENOMIC DNA]</scope>
    <source>
        <strain evidence="1 2">VRA_1sq_f</strain>
    </source>
</reference>
<dbReference type="EMBL" id="WKKZ01000590">
    <property type="protein sequence ID" value="MSE06080.1"/>
    <property type="molecule type" value="Genomic_DNA"/>
</dbReference>
<dbReference type="AlphaFoldDB" id="A0A6A8LV36"/>
<feature type="non-terminal residue" evidence="1">
    <location>
        <position position="27"/>
    </location>
</feature>
<dbReference type="Proteomes" id="UP000437575">
    <property type="component" value="Unassembled WGS sequence"/>
</dbReference>
<name>A0A6A8LV36_9LACO</name>
<proteinExistence type="predicted"/>
<evidence type="ECO:0000313" key="1">
    <source>
        <dbReference type="EMBL" id="MSE06080.1"/>
    </source>
</evidence>